<comment type="caution">
    <text evidence="2">The sequence shown here is derived from an EMBL/GenBank/DDBJ whole genome shotgun (WGS) entry which is preliminary data.</text>
</comment>
<protein>
    <recommendedName>
        <fullName evidence="4">Trypsin</fullName>
    </recommendedName>
</protein>
<sequence precursor="true">MKKIFLATLITGIVSASFFAQALPENNSEHIADLQDNTRTEAPLLKSTDPGAERFKHVGKLNGRGQCTATLIAGSETPDANQQALILSAGHCFDSSLDTNEVIIDQPVGPGWTYTPNYFIDLINEHQPVDIDRVLYATMKGGDLAIFRLKATYGELANRGILPVTLQAGHEPSASELTNQPIELAHIPVNGIDSDKRYLRYSACYIVGKNSFVYENIWAWNSAVPVNCAGVSGGTSGSPVMLKDQSKIIGVLNTTVDQSYWGCGLNRPCEFIIDHSFSRVGASYYIPVDKIANAFTPDGKLDLSKFDDGKGITINASGPLITKGTVNNKPVTWNLRLEEKGFSNIRYKRGLASNIDCTDPKGYSKPIPVTTQPLEKLTVPSKEGIYTMCVIGQHSANKRWQSTSNASIKLREIDNTLPGIRPGSTLLLETDDSWVVDFRFKPWEVVDIRYKAGPRKSTKCDDYKNYSTYRRVPVTIKKKGSPIRFCMYGLDQAGNIGAIFFEDLGEQK</sequence>
<proteinExistence type="predicted"/>
<dbReference type="EMBL" id="LOIC01000005">
    <property type="protein sequence ID" value="OCA56772.1"/>
    <property type="molecule type" value="Genomic_DNA"/>
</dbReference>
<organism evidence="2 3">
    <name type="scientific">Photorhabdus namnaonensis</name>
    <dbReference type="NCBI Taxonomy" id="1851568"/>
    <lineage>
        <taxon>Bacteria</taxon>
        <taxon>Pseudomonadati</taxon>
        <taxon>Pseudomonadota</taxon>
        <taxon>Gammaproteobacteria</taxon>
        <taxon>Enterobacterales</taxon>
        <taxon>Morganellaceae</taxon>
        <taxon>Photorhabdus</taxon>
    </lineage>
</organism>
<dbReference type="GO" id="GO:0004252">
    <property type="term" value="F:serine-type endopeptidase activity"/>
    <property type="evidence" value="ECO:0007669"/>
    <property type="project" value="InterPro"/>
</dbReference>
<dbReference type="Proteomes" id="UP000092665">
    <property type="component" value="Unassembled WGS sequence"/>
</dbReference>
<dbReference type="InterPro" id="IPR009003">
    <property type="entry name" value="Peptidase_S1_PA"/>
</dbReference>
<accession>A0A1B8YNS9</accession>
<dbReference type="PROSITE" id="PS00134">
    <property type="entry name" value="TRYPSIN_HIS"/>
    <property type="match status" value="1"/>
</dbReference>
<evidence type="ECO:0000313" key="3">
    <source>
        <dbReference type="Proteomes" id="UP000092665"/>
    </source>
</evidence>
<evidence type="ECO:0008006" key="4">
    <source>
        <dbReference type="Google" id="ProtNLM"/>
    </source>
</evidence>
<dbReference type="AlphaFoldDB" id="A0A1B8YNS9"/>
<reference evidence="3" key="1">
    <citation type="submission" date="2015-11" db="EMBL/GenBank/DDBJ databases">
        <authorList>
            <person name="Tobias N.J."/>
            <person name="Mishra B."/>
            <person name="Gupta D.K."/>
            <person name="Thines M."/>
            <person name="Stinear T.P."/>
            <person name="Bode H.B."/>
        </authorList>
    </citation>
    <scope>NUCLEOTIDE SEQUENCE [LARGE SCALE GENOMIC DNA]</scope>
    <source>
        <strain evidence="3">PB45.5</strain>
    </source>
</reference>
<dbReference type="RefSeq" id="WP_065388743.1">
    <property type="nucleotide sequence ID" value="NZ_CAWMQN010000005.1"/>
</dbReference>
<feature type="chain" id="PRO_5008619892" description="Trypsin" evidence="1">
    <location>
        <begin position="23"/>
        <end position="508"/>
    </location>
</feature>
<dbReference type="SUPFAM" id="SSF50494">
    <property type="entry name" value="Trypsin-like serine proteases"/>
    <property type="match status" value="1"/>
</dbReference>
<dbReference type="GO" id="GO:0006508">
    <property type="term" value="P:proteolysis"/>
    <property type="evidence" value="ECO:0007669"/>
    <property type="project" value="InterPro"/>
</dbReference>
<feature type="signal peptide" evidence="1">
    <location>
        <begin position="1"/>
        <end position="22"/>
    </location>
</feature>
<evidence type="ECO:0000313" key="2">
    <source>
        <dbReference type="EMBL" id="OCA56772.1"/>
    </source>
</evidence>
<dbReference type="InterPro" id="IPR018114">
    <property type="entry name" value="TRYPSIN_HIS"/>
</dbReference>
<evidence type="ECO:0000256" key="1">
    <source>
        <dbReference type="SAM" id="SignalP"/>
    </source>
</evidence>
<keyword evidence="3" id="KW-1185">Reference proteome</keyword>
<dbReference type="PATRIC" id="fig|29488.15.peg.178"/>
<keyword evidence="1" id="KW-0732">Signal</keyword>
<name>A0A1B8YNS9_9GAMM</name>
<gene>
    <name evidence="2" type="ORF">Phpb_00156</name>
</gene>